<dbReference type="Pfam" id="PF00135">
    <property type="entry name" value="COesterase"/>
    <property type="match status" value="1"/>
</dbReference>
<dbReference type="PANTHER" id="PTHR11559">
    <property type="entry name" value="CARBOXYLESTERASE"/>
    <property type="match status" value="1"/>
</dbReference>
<keyword evidence="2 3" id="KW-0378">Hydrolase</keyword>
<dbReference type="InterPro" id="IPR019826">
    <property type="entry name" value="Carboxylesterase_B_AS"/>
</dbReference>
<dbReference type="InterPro" id="IPR002018">
    <property type="entry name" value="CarbesteraseB"/>
</dbReference>
<sequence>MTAYRLDNCADAPVIQTTSGKVRGRWQTGCSAAYLGIPFAAAPVGDRRFAAPVRPAPWQGVRPAVEYGPTPQRRPFGPVTTVPEPCIPGDETLNVNVFTPAPRDHRAHLPVLVWIHGGGYFAGSPASPWYNGRAFNSRGVVTVTLSYRLGFDGFGWMEGAPLNRGLLDQIAALTWVQENIEAFGGDPHRVTIAGQSAGGGCVLALLASPKAAGLFHGAISESGAFGAPTAQQAETVGRALAQQVGVKPEAAAWREVPESRILDSERQVNSIAGIPAGFSKPEELLSALAEGFLGTSNLAFAPVLDGEVLLQQTPQAVLAGQGAQVALLMGSTRNEFTFSSPPEHSLPLQAAVCALQKAGLPAAAVSQFADDIYRVGEDCVLGQLMTVYMFRIGIAHLAQCRCAAGCGGKTWLYDFAQLSSEKMGSFHCEDIPYFFHLLDAPGVAQELGKAPSEPLADVMHSKWVEFITNGCLAEPTAAQFPCGAVRFEGSDSFQPDAYLLESSLLTAAGQTVENPS</sequence>
<reference evidence="5 6" key="2">
    <citation type="submission" date="2024-06" db="EMBL/GenBank/DDBJ databases">
        <title>Caproicibacterium argilliputei sp. nov, a novel caproic acid producing anaerobic bacterium isolated from pit mud.</title>
        <authorList>
            <person name="Xia S."/>
        </authorList>
    </citation>
    <scope>NUCLEOTIDE SEQUENCE [LARGE SCALE GENOMIC DNA]</scope>
    <source>
        <strain evidence="5 6">ZCY20-5</strain>
    </source>
</reference>
<dbReference type="KEGG" id="carl:PXC00_04830"/>
<name>A0AA97DB82_9FIRM</name>
<dbReference type="InterPro" id="IPR050309">
    <property type="entry name" value="Type-B_Carboxylest/Lipase"/>
</dbReference>
<organism evidence="5 6">
    <name type="scientific">Caproicibacterium argilliputei</name>
    <dbReference type="NCBI Taxonomy" id="3030016"/>
    <lineage>
        <taxon>Bacteria</taxon>
        <taxon>Bacillati</taxon>
        <taxon>Bacillota</taxon>
        <taxon>Clostridia</taxon>
        <taxon>Eubacteriales</taxon>
        <taxon>Oscillospiraceae</taxon>
        <taxon>Caproicibacterium</taxon>
    </lineage>
</organism>
<dbReference type="InterPro" id="IPR029058">
    <property type="entry name" value="AB_hydrolase_fold"/>
</dbReference>
<gene>
    <name evidence="5" type="ORF">PXC00_04830</name>
</gene>
<dbReference type="SUPFAM" id="SSF53474">
    <property type="entry name" value="alpha/beta-Hydrolases"/>
    <property type="match status" value="1"/>
</dbReference>
<evidence type="ECO:0000256" key="1">
    <source>
        <dbReference type="ARBA" id="ARBA00005964"/>
    </source>
</evidence>
<evidence type="ECO:0000313" key="6">
    <source>
        <dbReference type="Proteomes" id="UP001300604"/>
    </source>
</evidence>
<reference evidence="6" key="1">
    <citation type="submission" date="2024-06" db="EMBL/GenBank/DDBJ databases">
        <title>Caproicibacterium argilliputei sp. nov, a novel caproic acid producing anaerobic bacterium isolated from pit mud.</title>
        <authorList>
            <person name="Zeng C."/>
        </authorList>
    </citation>
    <scope>NUCLEOTIDE SEQUENCE [LARGE SCALE GENOMIC DNA]</scope>
    <source>
        <strain evidence="6">ZCY20-5</strain>
    </source>
</reference>
<dbReference type="PROSITE" id="PS00122">
    <property type="entry name" value="CARBOXYLESTERASE_B_1"/>
    <property type="match status" value="1"/>
</dbReference>
<dbReference type="EC" id="3.1.1.-" evidence="3"/>
<evidence type="ECO:0000259" key="4">
    <source>
        <dbReference type="Pfam" id="PF00135"/>
    </source>
</evidence>
<dbReference type="AlphaFoldDB" id="A0AA97DB82"/>
<reference evidence="6" key="3">
    <citation type="submission" date="2024-06" db="EMBL/GenBank/DDBJ databases">
        <authorList>
            <person name="Zeng C."/>
        </authorList>
    </citation>
    <scope>NUCLEOTIDE SEQUENCE [LARGE SCALE GENOMIC DNA]</scope>
    <source>
        <strain evidence="6">ZCY20-5</strain>
    </source>
</reference>
<keyword evidence="6" id="KW-1185">Reference proteome</keyword>
<dbReference type="Gene3D" id="3.40.50.1820">
    <property type="entry name" value="alpha/beta hydrolase"/>
    <property type="match status" value="1"/>
</dbReference>
<dbReference type="Proteomes" id="UP001300604">
    <property type="component" value="Chromosome"/>
</dbReference>
<comment type="similarity">
    <text evidence="1 3">Belongs to the type-B carboxylesterase/lipase family.</text>
</comment>
<dbReference type="GO" id="GO:0016787">
    <property type="term" value="F:hydrolase activity"/>
    <property type="evidence" value="ECO:0007669"/>
    <property type="project" value="UniProtKB-KW"/>
</dbReference>
<evidence type="ECO:0000256" key="3">
    <source>
        <dbReference type="RuleBase" id="RU361235"/>
    </source>
</evidence>
<feature type="domain" description="Carboxylesterase type B" evidence="4">
    <location>
        <begin position="12"/>
        <end position="340"/>
    </location>
</feature>
<protein>
    <recommendedName>
        <fullName evidence="3">Carboxylic ester hydrolase</fullName>
        <ecNumber evidence="3">3.1.1.-</ecNumber>
    </recommendedName>
</protein>
<evidence type="ECO:0000313" key="5">
    <source>
        <dbReference type="EMBL" id="WOC33204.1"/>
    </source>
</evidence>
<dbReference type="RefSeq" id="WP_275844424.1">
    <property type="nucleotide sequence ID" value="NZ_CP135996.1"/>
</dbReference>
<dbReference type="EMBL" id="CP135996">
    <property type="protein sequence ID" value="WOC33204.1"/>
    <property type="molecule type" value="Genomic_DNA"/>
</dbReference>
<proteinExistence type="inferred from homology"/>
<evidence type="ECO:0000256" key="2">
    <source>
        <dbReference type="ARBA" id="ARBA00022801"/>
    </source>
</evidence>
<accession>A0AA97DB82</accession>